<evidence type="ECO:0000256" key="1">
    <source>
        <dbReference type="ARBA" id="ARBA00005854"/>
    </source>
</evidence>
<comment type="similarity">
    <text evidence="1 4">Belongs to the D-isomer specific 2-hydroxyacid dehydrogenase family.</text>
</comment>
<dbReference type="RefSeq" id="WP_121643981.1">
    <property type="nucleotide sequence ID" value="NZ_RCWN01000001.1"/>
</dbReference>
<dbReference type="EMBL" id="RCWN01000001">
    <property type="protein sequence ID" value="RLQ87012.1"/>
    <property type="molecule type" value="Genomic_DNA"/>
</dbReference>
<dbReference type="GO" id="GO:0005829">
    <property type="term" value="C:cytosol"/>
    <property type="evidence" value="ECO:0007669"/>
    <property type="project" value="TreeGrafter"/>
</dbReference>
<dbReference type="GO" id="GO:0016618">
    <property type="term" value="F:hydroxypyruvate reductase [NAD(P)H] activity"/>
    <property type="evidence" value="ECO:0007669"/>
    <property type="project" value="TreeGrafter"/>
</dbReference>
<organism evidence="7 8">
    <name type="scientific">Notoacmeibacter ruber</name>
    <dbReference type="NCBI Taxonomy" id="2670375"/>
    <lineage>
        <taxon>Bacteria</taxon>
        <taxon>Pseudomonadati</taxon>
        <taxon>Pseudomonadota</taxon>
        <taxon>Alphaproteobacteria</taxon>
        <taxon>Hyphomicrobiales</taxon>
        <taxon>Notoacmeibacteraceae</taxon>
        <taxon>Notoacmeibacter</taxon>
    </lineage>
</organism>
<evidence type="ECO:0000313" key="8">
    <source>
        <dbReference type="Proteomes" id="UP000281094"/>
    </source>
</evidence>
<dbReference type="PROSITE" id="PS00065">
    <property type="entry name" value="D_2_HYDROXYACID_DH_1"/>
    <property type="match status" value="1"/>
</dbReference>
<comment type="caution">
    <text evidence="7">The sequence shown here is derived from an EMBL/GenBank/DDBJ whole genome shotgun (WGS) entry which is preliminary data.</text>
</comment>
<gene>
    <name evidence="7" type="ORF">D8780_01100</name>
</gene>
<feature type="domain" description="D-isomer specific 2-hydroxyacid dehydrogenase catalytic" evidence="5">
    <location>
        <begin position="32"/>
        <end position="326"/>
    </location>
</feature>
<dbReference type="SUPFAM" id="SSF51735">
    <property type="entry name" value="NAD(P)-binding Rossmann-fold domains"/>
    <property type="match status" value="1"/>
</dbReference>
<dbReference type="InterPro" id="IPR036291">
    <property type="entry name" value="NAD(P)-bd_dom_sf"/>
</dbReference>
<dbReference type="PANTHER" id="PTHR10996">
    <property type="entry name" value="2-HYDROXYACID DEHYDROGENASE-RELATED"/>
    <property type="match status" value="1"/>
</dbReference>
<protein>
    <submittedName>
        <fullName evidence="7">D-glycerate dehydrogenase</fullName>
    </submittedName>
</protein>
<dbReference type="Gene3D" id="3.40.50.720">
    <property type="entry name" value="NAD(P)-binding Rossmann-like Domain"/>
    <property type="match status" value="2"/>
</dbReference>
<dbReference type="PANTHER" id="PTHR10996:SF283">
    <property type="entry name" value="GLYOXYLATE_HYDROXYPYRUVATE REDUCTASE B"/>
    <property type="match status" value="1"/>
</dbReference>
<dbReference type="CDD" id="cd05301">
    <property type="entry name" value="GDH"/>
    <property type="match status" value="1"/>
</dbReference>
<accession>A0A3L7JEW2</accession>
<dbReference type="InterPro" id="IPR029752">
    <property type="entry name" value="D-isomer_DH_CS1"/>
</dbReference>
<sequence>MTKPRVVLTRKLPVPVEQRMGELFDLVPNPEDTALPQEALLEAVKTADVLVPTITDRIDADLIHAAGDQLRMIANFGAGTEHIDVEEANRAGIIVTNTPGVLTEDTADMTMALIVAVPRRLVEGSQALLERDGEWNGWSPNWMLGRRIFGKKLGIVGMGRIGTAVARRAKAFGLSIHYHNRTPVADQTQAELNATYWDDLDDMLARMDIITIHTPLTSETRHMIDARRLGLLKREAYLVNVSRGGIVDEAALIDAVDDRRIAGAALDVFNKVPSVNPRLLELCREHRITLLPHMGSATLESRIEMGERVLINIRVVFDGHRPPDRVLPIRR</sequence>
<proteinExistence type="inferred from homology"/>
<feature type="domain" description="D-isomer specific 2-hydroxyacid dehydrogenase NAD-binding" evidence="6">
    <location>
        <begin position="111"/>
        <end position="295"/>
    </location>
</feature>
<keyword evidence="2 4" id="KW-0560">Oxidoreductase</keyword>
<dbReference type="Proteomes" id="UP000281094">
    <property type="component" value="Unassembled WGS sequence"/>
</dbReference>
<evidence type="ECO:0000256" key="2">
    <source>
        <dbReference type="ARBA" id="ARBA00023002"/>
    </source>
</evidence>
<dbReference type="InterPro" id="IPR050223">
    <property type="entry name" value="D-isomer_2-hydroxyacid_DH"/>
</dbReference>
<evidence type="ECO:0000256" key="3">
    <source>
        <dbReference type="ARBA" id="ARBA00023027"/>
    </source>
</evidence>
<keyword evidence="8" id="KW-1185">Reference proteome</keyword>
<evidence type="ECO:0000259" key="5">
    <source>
        <dbReference type="Pfam" id="PF00389"/>
    </source>
</evidence>
<dbReference type="GO" id="GO:0051287">
    <property type="term" value="F:NAD binding"/>
    <property type="evidence" value="ECO:0007669"/>
    <property type="project" value="InterPro"/>
</dbReference>
<dbReference type="GO" id="GO:0030267">
    <property type="term" value="F:glyoxylate reductase (NADPH) activity"/>
    <property type="evidence" value="ECO:0007669"/>
    <property type="project" value="TreeGrafter"/>
</dbReference>
<evidence type="ECO:0000259" key="6">
    <source>
        <dbReference type="Pfam" id="PF02826"/>
    </source>
</evidence>
<dbReference type="FunFam" id="3.40.50.720:FF:000203">
    <property type="entry name" value="D-3-phosphoglycerate dehydrogenase (SerA)"/>
    <property type="match status" value="1"/>
</dbReference>
<evidence type="ECO:0000313" key="7">
    <source>
        <dbReference type="EMBL" id="RLQ87012.1"/>
    </source>
</evidence>
<dbReference type="Pfam" id="PF02826">
    <property type="entry name" value="2-Hacid_dh_C"/>
    <property type="match status" value="1"/>
</dbReference>
<dbReference type="InterPro" id="IPR006139">
    <property type="entry name" value="D-isomer_2_OHA_DH_cat_dom"/>
</dbReference>
<dbReference type="Pfam" id="PF00389">
    <property type="entry name" value="2-Hacid_dh"/>
    <property type="match status" value="1"/>
</dbReference>
<dbReference type="InterPro" id="IPR006140">
    <property type="entry name" value="D-isomer_DH_NAD-bd"/>
</dbReference>
<dbReference type="SUPFAM" id="SSF52283">
    <property type="entry name" value="Formate/glycerate dehydrogenase catalytic domain-like"/>
    <property type="match status" value="1"/>
</dbReference>
<keyword evidence="3" id="KW-0520">NAD</keyword>
<dbReference type="AlphaFoldDB" id="A0A3L7JEW2"/>
<name>A0A3L7JEW2_9HYPH</name>
<evidence type="ECO:0000256" key="4">
    <source>
        <dbReference type="RuleBase" id="RU003719"/>
    </source>
</evidence>
<reference evidence="7 8" key="1">
    <citation type="submission" date="2018-10" db="EMBL/GenBank/DDBJ databases">
        <title>Notoacmeibacter sp. M2BS9Y-3-1, whole genome shotgun sequence.</title>
        <authorList>
            <person name="Tuo L."/>
        </authorList>
    </citation>
    <scope>NUCLEOTIDE SEQUENCE [LARGE SCALE GENOMIC DNA]</scope>
    <source>
        <strain evidence="7 8">M2BS9Y-3-1</strain>
    </source>
</reference>